<dbReference type="InterPro" id="IPR001944">
    <property type="entry name" value="Glycoside_Hdrlase_35"/>
</dbReference>
<dbReference type="Gene3D" id="3.20.20.80">
    <property type="entry name" value="Glycosidases"/>
    <property type="match status" value="1"/>
</dbReference>
<feature type="domain" description="Glycoside hydrolase 35 catalytic" evidence="2">
    <location>
        <begin position="27"/>
        <end position="69"/>
    </location>
</feature>
<reference evidence="3 4" key="1">
    <citation type="submission" date="2023-02" db="EMBL/GenBank/DDBJ databases">
        <title>LHISI_Scaffold_Assembly.</title>
        <authorList>
            <person name="Stuart O.P."/>
            <person name="Cleave R."/>
            <person name="Magrath M.J.L."/>
            <person name="Mikheyev A.S."/>
        </authorList>
    </citation>
    <scope>NUCLEOTIDE SEQUENCE [LARGE SCALE GENOMIC DNA]</scope>
    <source>
        <strain evidence="3">Daus_M_001</strain>
        <tissue evidence="3">Leg muscle</tissue>
    </source>
</reference>
<proteinExistence type="inferred from homology"/>
<dbReference type="PRINTS" id="PR00742">
    <property type="entry name" value="GLHYDRLASE35"/>
</dbReference>
<dbReference type="SUPFAM" id="SSF51445">
    <property type="entry name" value="(Trans)glycosidases"/>
    <property type="match status" value="1"/>
</dbReference>
<dbReference type="Proteomes" id="UP001159363">
    <property type="component" value="Chromosome 16"/>
</dbReference>
<dbReference type="EMBL" id="JARBHB010000017">
    <property type="protein sequence ID" value="KAJ8865605.1"/>
    <property type="molecule type" value="Genomic_DNA"/>
</dbReference>
<comment type="caution">
    <text evidence="3">The sequence shown here is derived from an EMBL/GenBank/DDBJ whole genome shotgun (WGS) entry which is preliminary data.</text>
</comment>
<sequence length="69" mass="8166">MERVVCWQVIVTASAAREFRIDYDNDQFLLDGEPFRYVSGSLHYFRVPSAYWRDRMRKYRAAGLNAIST</sequence>
<accession>A0ABQ9FZD1</accession>
<dbReference type="PANTHER" id="PTHR23421">
    <property type="entry name" value="BETA-GALACTOSIDASE RELATED"/>
    <property type="match status" value="1"/>
</dbReference>
<evidence type="ECO:0000313" key="4">
    <source>
        <dbReference type="Proteomes" id="UP001159363"/>
    </source>
</evidence>
<dbReference type="InterPro" id="IPR017853">
    <property type="entry name" value="GH"/>
</dbReference>
<evidence type="ECO:0000313" key="3">
    <source>
        <dbReference type="EMBL" id="KAJ8865605.1"/>
    </source>
</evidence>
<keyword evidence="4" id="KW-1185">Reference proteome</keyword>
<dbReference type="Pfam" id="PF01301">
    <property type="entry name" value="Glyco_hydro_35"/>
    <property type="match status" value="1"/>
</dbReference>
<evidence type="ECO:0000256" key="1">
    <source>
        <dbReference type="ARBA" id="ARBA00009809"/>
    </source>
</evidence>
<gene>
    <name evidence="3" type="ORF">PR048_033125</name>
</gene>
<evidence type="ECO:0000259" key="2">
    <source>
        <dbReference type="Pfam" id="PF01301"/>
    </source>
</evidence>
<name>A0ABQ9FZD1_9NEOP</name>
<dbReference type="InterPro" id="IPR031330">
    <property type="entry name" value="Gly_Hdrlase_35_cat"/>
</dbReference>
<organism evidence="3 4">
    <name type="scientific">Dryococelus australis</name>
    <dbReference type="NCBI Taxonomy" id="614101"/>
    <lineage>
        <taxon>Eukaryota</taxon>
        <taxon>Metazoa</taxon>
        <taxon>Ecdysozoa</taxon>
        <taxon>Arthropoda</taxon>
        <taxon>Hexapoda</taxon>
        <taxon>Insecta</taxon>
        <taxon>Pterygota</taxon>
        <taxon>Neoptera</taxon>
        <taxon>Polyneoptera</taxon>
        <taxon>Phasmatodea</taxon>
        <taxon>Verophasmatodea</taxon>
        <taxon>Anareolatae</taxon>
        <taxon>Phasmatidae</taxon>
        <taxon>Eurycanthinae</taxon>
        <taxon>Dryococelus</taxon>
    </lineage>
</organism>
<comment type="similarity">
    <text evidence="1">Belongs to the glycosyl hydrolase 35 family.</text>
</comment>
<protein>
    <recommendedName>
        <fullName evidence="2">Glycoside hydrolase 35 catalytic domain-containing protein</fullName>
    </recommendedName>
</protein>